<name>A0A2S6GAE7_9GAMM</name>
<evidence type="ECO:0000313" key="3">
    <source>
        <dbReference type="Proteomes" id="UP000239446"/>
    </source>
</evidence>
<accession>A0A2S6GAE7</accession>
<keyword evidence="4" id="KW-1185">Reference proteome</keyword>
<reference evidence="2 3" key="2">
    <citation type="submission" date="2018-02" db="EMBL/GenBank/DDBJ databases">
        <title>Subsurface microbial communities from deep shales in Ohio and West Virginia, USA.</title>
        <authorList>
            <person name="Wrighton K."/>
        </authorList>
    </citation>
    <scope>NUCLEOTIDE SEQUENCE [LARGE SCALE GENOMIC DNA]</scope>
    <source>
        <strain evidence="2 3">UTICA-S1B9</strain>
    </source>
</reference>
<organism evidence="2 3">
    <name type="scientific">Marinobacter persicus</name>
    <dbReference type="NCBI Taxonomy" id="930118"/>
    <lineage>
        <taxon>Bacteria</taxon>
        <taxon>Pseudomonadati</taxon>
        <taxon>Pseudomonadota</taxon>
        <taxon>Gammaproteobacteria</taxon>
        <taxon>Pseudomonadales</taxon>
        <taxon>Marinobacteraceae</taxon>
        <taxon>Marinobacter</taxon>
    </lineage>
</organism>
<evidence type="ECO:0000313" key="1">
    <source>
        <dbReference type="EMBL" id="PPK53412.1"/>
    </source>
</evidence>
<evidence type="ECO:0000313" key="2">
    <source>
        <dbReference type="EMBL" id="PPK56249.1"/>
    </source>
</evidence>
<dbReference type="Proteomes" id="UP000239446">
    <property type="component" value="Unassembled WGS sequence"/>
</dbReference>
<dbReference type="Proteomes" id="UP000239648">
    <property type="component" value="Unassembled WGS sequence"/>
</dbReference>
<reference evidence="1 4" key="1">
    <citation type="submission" date="2018-02" db="EMBL/GenBank/DDBJ databases">
        <title>Deep subsurface shale carbon reservoir microbial communities from Ohio and West Virginia, USA.</title>
        <authorList>
            <person name="Wrighton K."/>
        </authorList>
    </citation>
    <scope>NUCLEOTIDE SEQUENCE [LARGE SCALE GENOMIC DNA]</scope>
    <source>
        <strain evidence="1 4">UTICA-S1B6</strain>
    </source>
</reference>
<dbReference type="EMBL" id="PTIT01000002">
    <property type="protein sequence ID" value="PPK53412.1"/>
    <property type="molecule type" value="Genomic_DNA"/>
</dbReference>
<proteinExistence type="predicted"/>
<evidence type="ECO:0000313" key="4">
    <source>
        <dbReference type="Proteomes" id="UP000239648"/>
    </source>
</evidence>
<dbReference type="EMBL" id="PTIU01000002">
    <property type="protein sequence ID" value="PPK56249.1"/>
    <property type="molecule type" value="Genomic_DNA"/>
</dbReference>
<gene>
    <name evidence="2" type="ORF">B0H24_1002214</name>
    <name evidence="1" type="ORF">BY455_102214</name>
</gene>
<dbReference type="AlphaFoldDB" id="A0A2S6GAE7"/>
<protein>
    <submittedName>
        <fullName evidence="2">Uncharacterized protein</fullName>
    </submittedName>
</protein>
<sequence length="772" mass="88545">MTPVTHIAALKSYPFKRLDKSVVAALRKHADIEVQGTIARRANTLIRLFECFCDITNIDISYTYLSSSNFIKTVEEFIGALSSGELVDLPRQNTYQLIRVLALTLESLKSDIPSLLVHKWSPDLPDRFSHRWEAKKRFLDTDACLYWSGWMATSREGKEIHLRIPLLWNSHGKDFACMIFDAYKRHFEKQARPLLTIPNTFITYLAEDPIKWPAETFFDPLRVEDFFKEFMRDHFFDCHKRGLNINSKLKEWGTFINNIHQAFIDTGLWAAPFSLSLPKPYIRPGVSSAKTHIKISEDGTQVQTKLLTEVPLQYTDEQAIELLFNDVKKDISIVRAWAEYFTTDLYQRSVRRLELAKHGVCQTGGNSERSLDEIGLNNLCATFESIEYCDLVDQKNTQVKLFGFEQKYTLAQLLGLPTVNTLYPFMLLLACEHPEITPTFLTQFTLYDKAGRLVGFTKSGEGYQLMGYKRRRGKYLAQQKIQLTNKATYLVKQLIEITAPLRSYCRKIGDDNWRYLFLTCGKGFGKPRISKAPSWSTSTISSQRSVRSAKDKFIEILKEFDKPHAEEDAIRFMRRVSLSTLRASRAVEIYLETQSVDAMAKALGHKNYSTALLSNYLPEPILAFFQTRWIRIFQKAFICEAMKSSPHLLRAASFETIEDLHQFLSNHRLRDIPRHLSNPSNESSQIDSNDGHVLISIDVGILTALLSLEKAVKLSPTPKQVNGLARYWSQISQLISNEINKGADPLLQEHLDTARLHADPNRMMRMIHATPS</sequence>
<comment type="caution">
    <text evidence="2">The sequence shown here is derived from an EMBL/GenBank/DDBJ whole genome shotgun (WGS) entry which is preliminary data.</text>
</comment>